<dbReference type="AlphaFoldDB" id="A0A387C2M0"/>
<dbReference type="KEGG" id="gry:D7I44_15385"/>
<dbReference type="Pfam" id="PF04229">
    <property type="entry name" value="GrpB"/>
    <property type="match status" value="1"/>
</dbReference>
<dbReference type="PANTHER" id="PTHR34822:SF1">
    <property type="entry name" value="GRPB FAMILY PROTEIN"/>
    <property type="match status" value="1"/>
</dbReference>
<name>A0A387C2M0_9MICO</name>
<dbReference type="EMBL" id="CP032624">
    <property type="protein sequence ID" value="AYG04771.1"/>
    <property type="molecule type" value="Genomic_DNA"/>
</dbReference>
<dbReference type="Proteomes" id="UP000275069">
    <property type="component" value="Chromosome"/>
</dbReference>
<dbReference type="InterPro" id="IPR007344">
    <property type="entry name" value="GrpB/CoaE"/>
</dbReference>
<dbReference type="RefSeq" id="WP_120790299.1">
    <property type="nucleotide sequence ID" value="NZ_CP032624.1"/>
</dbReference>
<protein>
    <submittedName>
        <fullName evidence="1">GrpB family protein</fullName>
    </submittedName>
</protein>
<reference evidence="1 2" key="1">
    <citation type="submission" date="2018-09" db="EMBL/GenBank/DDBJ databases">
        <title>Genome sequencing of strain 2DFW10M-5.</title>
        <authorList>
            <person name="Heo J."/>
            <person name="Kim S.-J."/>
            <person name="Kwon S.-W."/>
        </authorList>
    </citation>
    <scope>NUCLEOTIDE SEQUENCE [LARGE SCALE GENOMIC DNA]</scope>
    <source>
        <strain evidence="1 2">2DFW10M-5</strain>
    </source>
</reference>
<dbReference type="OrthoDB" id="9799092at2"/>
<keyword evidence="2" id="KW-1185">Reference proteome</keyword>
<dbReference type="Gene3D" id="3.30.460.10">
    <property type="entry name" value="Beta Polymerase, domain 2"/>
    <property type="match status" value="1"/>
</dbReference>
<proteinExistence type="predicted"/>
<organism evidence="1 2">
    <name type="scientific">Gryllotalpicola protaetiae</name>
    <dbReference type="NCBI Taxonomy" id="2419771"/>
    <lineage>
        <taxon>Bacteria</taxon>
        <taxon>Bacillati</taxon>
        <taxon>Actinomycetota</taxon>
        <taxon>Actinomycetes</taxon>
        <taxon>Micrococcales</taxon>
        <taxon>Microbacteriaceae</taxon>
        <taxon>Gryllotalpicola</taxon>
    </lineage>
</organism>
<accession>A0A387C2M0</accession>
<dbReference type="InterPro" id="IPR043519">
    <property type="entry name" value="NT_sf"/>
</dbReference>
<dbReference type="PANTHER" id="PTHR34822">
    <property type="entry name" value="GRPB DOMAIN PROTEIN (AFU_ORTHOLOGUE AFUA_1G01530)"/>
    <property type="match status" value="1"/>
</dbReference>
<evidence type="ECO:0000313" key="1">
    <source>
        <dbReference type="EMBL" id="AYG04771.1"/>
    </source>
</evidence>
<sequence length="174" mass="19565">MIELVNYDSDWPTMFAVAAAELRRIEPAWLIEHMGSTSVPGLIAKPLIDIAVRRTGEGDVDRHRASLEELGWSLNAGGPANRVTFVRRDAAGNRTHHAHFFRPELWEGANQRIFRDWLLTHDDERELYAAAKRAAAAESVDGADYTKRKTAVVQQITNRARAARGLPPVDVWEK</sequence>
<evidence type="ECO:0000313" key="2">
    <source>
        <dbReference type="Proteomes" id="UP000275069"/>
    </source>
</evidence>
<dbReference type="SUPFAM" id="SSF81301">
    <property type="entry name" value="Nucleotidyltransferase"/>
    <property type="match status" value="1"/>
</dbReference>
<gene>
    <name evidence="1" type="ORF">D7I44_15385</name>
</gene>